<dbReference type="InterPro" id="IPR000182">
    <property type="entry name" value="GNAT_dom"/>
</dbReference>
<organism evidence="4 5">
    <name type="scientific">Hydrogenispora ethanolica</name>
    <dbReference type="NCBI Taxonomy" id="1082276"/>
    <lineage>
        <taxon>Bacteria</taxon>
        <taxon>Bacillati</taxon>
        <taxon>Bacillota</taxon>
        <taxon>Hydrogenispora</taxon>
    </lineage>
</organism>
<dbReference type="InterPro" id="IPR050832">
    <property type="entry name" value="Bact_Acetyltransf"/>
</dbReference>
<dbReference type="SUPFAM" id="SSF55729">
    <property type="entry name" value="Acyl-CoA N-acyltransferases (Nat)"/>
    <property type="match status" value="1"/>
</dbReference>
<dbReference type="CDD" id="cd04301">
    <property type="entry name" value="NAT_SF"/>
    <property type="match status" value="1"/>
</dbReference>
<keyword evidence="2" id="KW-0012">Acyltransferase</keyword>
<protein>
    <submittedName>
        <fullName evidence="4">Acetyltransferase (GNAT) family protein</fullName>
    </submittedName>
</protein>
<dbReference type="EMBL" id="SLUN01000028">
    <property type="protein sequence ID" value="TCL62079.1"/>
    <property type="molecule type" value="Genomic_DNA"/>
</dbReference>
<dbReference type="InterPro" id="IPR016181">
    <property type="entry name" value="Acyl_CoA_acyltransferase"/>
</dbReference>
<evidence type="ECO:0000256" key="2">
    <source>
        <dbReference type="ARBA" id="ARBA00023315"/>
    </source>
</evidence>
<evidence type="ECO:0000256" key="1">
    <source>
        <dbReference type="ARBA" id="ARBA00022679"/>
    </source>
</evidence>
<evidence type="ECO:0000259" key="3">
    <source>
        <dbReference type="PROSITE" id="PS51186"/>
    </source>
</evidence>
<name>A0A4R1R939_HYDET</name>
<gene>
    <name evidence="4" type="ORF">EDC14_102835</name>
</gene>
<proteinExistence type="predicted"/>
<keyword evidence="1 4" id="KW-0808">Transferase</keyword>
<dbReference type="PANTHER" id="PTHR43877:SF2">
    <property type="entry name" value="AMINOALKYLPHOSPHONATE N-ACETYLTRANSFERASE-RELATED"/>
    <property type="match status" value="1"/>
</dbReference>
<comment type="caution">
    <text evidence="4">The sequence shown here is derived from an EMBL/GenBank/DDBJ whole genome shotgun (WGS) entry which is preliminary data.</text>
</comment>
<accession>A0A4R1R939</accession>
<dbReference type="PROSITE" id="PS51186">
    <property type="entry name" value="GNAT"/>
    <property type="match status" value="1"/>
</dbReference>
<evidence type="ECO:0000313" key="5">
    <source>
        <dbReference type="Proteomes" id="UP000295008"/>
    </source>
</evidence>
<dbReference type="Pfam" id="PF00583">
    <property type="entry name" value="Acetyltransf_1"/>
    <property type="match status" value="1"/>
</dbReference>
<keyword evidence="5" id="KW-1185">Reference proteome</keyword>
<dbReference type="PANTHER" id="PTHR43877">
    <property type="entry name" value="AMINOALKYLPHOSPHONATE N-ACETYLTRANSFERASE-RELATED-RELATED"/>
    <property type="match status" value="1"/>
</dbReference>
<dbReference type="GO" id="GO:0016747">
    <property type="term" value="F:acyltransferase activity, transferring groups other than amino-acyl groups"/>
    <property type="evidence" value="ECO:0007669"/>
    <property type="project" value="InterPro"/>
</dbReference>
<feature type="domain" description="N-acetyltransferase" evidence="3">
    <location>
        <begin position="1"/>
        <end position="69"/>
    </location>
</feature>
<evidence type="ECO:0000313" key="4">
    <source>
        <dbReference type="EMBL" id="TCL62079.1"/>
    </source>
</evidence>
<reference evidence="4 5" key="1">
    <citation type="submission" date="2019-03" db="EMBL/GenBank/DDBJ databases">
        <title>Genomic Encyclopedia of Type Strains, Phase IV (KMG-IV): sequencing the most valuable type-strain genomes for metagenomic binning, comparative biology and taxonomic classification.</title>
        <authorList>
            <person name="Goeker M."/>
        </authorList>
    </citation>
    <scope>NUCLEOTIDE SEQUENCE [LARGE SCALE GENOMIC DNA]</scope>
    <source>
        <strain evidence="4 5">LX-B</strain>
    </source>
</reference>
<dbReference type="Gene3D" id="3.40.630.30">
    <property type="match status" value="1"/>
</dbReference>
<dbReference type="AlphaFoldDB" id="A0A4R1R939"/>
<sequence>MGLCDELYLNERARGLGIGKRLLDEVLRWMKERGIARVKLHAYSWNRRAQKIYEMCGFEEYAVSYEKFI</sequence>
<dbReference type="Proteomes" id="UP000295008">
    <property type="component" value="Unassembled WGS sequence"/>
</dbReference>